<accession>A0AAV1K656</accession>
<dbReference type="AlphaFoldDB" id="A0AAV1K656"/>
<evidence type="ECO:0000313" key="2">
    <source>
        <dbReference type="Proteomes" id="UP001497472"/>
    </source>
</evidence>
<reference evidence="1 2" key="1">
    <citation type="submission" date="2023-11" db="EMBL/GenBank/DDBJ databases">
        <authorList>
            <person name="Okamura Y."/>
        </authorList>
    </citation>
    <scope>NUCLEOTIDE SEQUENCE [LARGE SCALE GENOMIC DNA]</scope>
</reference>
<proteinExistence type="predicted"/>
<organism evidence="1 2">
    <name type="scientific">Leptosia nina</name>
    <dbReference type="NCBI Taxonomy" id="320188"/>
    <lineage>
        <taxon>Eukaryota</taxon>
        <taxon>Metazoa</taxon>
        <taxon>Ecdysozoa</taxon>
        <taxon>Arthropoda</taxon>
        <taxon>Hexapoda</taxon>
        <taxon>Insecta</taxon>
        <taxon>Pterygota</taxon>
        <taxon>Neoptera</taxon>
        <taxon>Endopterygota</taxon>
        <taxon>Lepidoptera</taxon>
        <taxon>Glossata</taxon>
        <taxon>Ditrysia</taxon>
        <taxon>Papilionoidea</taxon>
        <taxon>Pieridae</taxon>
        <taxon>Pierinae</taxon>
        <taxon>Leptosia</taxon>
    </lineage>
</organism>
<name>A0AAV1K656_9NEOP</name>
<evidence type="ECO:0000313" key="1">
    <source>
        <dbReference type="EMBL" id="CAK1556091.1"/>
    </source>
</evidence>
<dbReference type="Proteomes" id="UP001497472">
    <property type="component" value="Unassembled WGS sequence"/>
</dbReference>
<keyword evidence="2" id="KW-1185">Reference proteome</keyword>
<comment type="caution">
    <text evidence="1">The sequence shown here is derived from an EMBL/GenBank/DDBJ whole genome shotgun (WGS) entry which is preliminary data.</text>
</comment>
<gene>
    <name evidence="1" type="ORF">LNINA_LOCUS14861</name>
</gene>
<sequence length="73" mass="8329">MYTVIGVTLVAAGEFAVSKFDMRTRRHMGGRWSTARRKPHGPDTWDVSLETCSPEQKPDSDIYTSHSLVWFLD</sequence>
<protein>
    <submittedName>
        <fullName evidence="1">Uncharacterized protein</fullName>
    </submittedName>
</protein>
<dbReference type="EMBL" id="CAVLEF010000282">
    <property type="protein sequence ID" value="CAK1556091.1"/>
    <property type="molecule type" value="Genomic_DNA"/>
</dbReference>